<feature type="transmembrane region" description="Helical" evidence="8">
    <location>
        <begin position="12"/>
        <end position="30"/>
    </location>
</feature>
<comment type="subcellular location">
    <subcellularLocation>
        <location evidence="1">Cell membrane</location>
        <topology evidence="1">Multi-pass membrane protein</topology>
    </subcellularLocation>
</comment>
<keyword evidence="3" id="KW-0813">Transport</keyword>
<name>A0ABS6XHR0_9SPHN</name>
<gene>
    <name evidence="10" type="primary">rarD</name>
    <name evidence="10" type="ORF">KY084_02330</name>
</gene>
<feature type="transmembrane region" description="Helical" evidence="8">
    <location>
        <begin position="211"/>
        <end position="232"/>
    </location>
</feature>
<evidence type="ECO:0000256" key="8">
    <source>
        <dbReference type="SAM" id="Phobius"/>
    </source>
</evidence>
<dbReference type="PANTHER" id="PTHR22911">
    <property type="entry name" value="ACYL-MALONYL CONDENSING ENZYME-RELATED"/>
    <property type="match status" value="1"/>
</dbReference>
<organism evidence="10 11">
    <name type="scientific">Stakelama flava</name>
    <dbReference type="NCBI Taxonomy" id="2860338"/>
    <lineage>
        <taxon>Bacteria</taxon>
        <taxon>Pseudomonadati</taxon>
        <taxon>Pseudomonadota</taxon>
        <taxon>Alphaproteobacteria</taxon>
        <taxon>Sphingomonadales</taxon>
        <taxon>Sphingomonadaceae</taxon>
        <taxon>Stakelama</taxon>
    </lineage>
</organism>
<evidence type="ECO:0000313" key="10">
    <source>
        <dbReference type="EMBL" id="MBW4329712.1"/>
    </source>
</evidence>
<evidence type="ECO:0000256" key="4">
    <source>
        <dbReference type="ARBA" id="ARBA00022475"/>
    </source>
</evidence>
<sequence>MTHGTHSIDRTGFFQGAGAYLMWGLLPLYFKAVIAVPAVEVLANRICWALVLLIAITAFTGRIDRLRSVFAHPRAVAMLAVSAVLICVNWLTYIWAVQNAHVLAASLGYFLNPLINVLLGMMFLGERLSRVQKMAVLLAAAGVAVLAVEAAAGLWISLTLALSFGFYGLVRKTAPAESLEGLTVEATLLLPVAGGYLIWRASHGGIALGSSPGITILLVLLGAVTAAPLLLFNAAAKRLRYATLGLLQYLAPTLQFLLAVLAFGEAMTGAHILCFTLIWIGLAIYAVDGVRSARRMRPAPIE</sequence>
<feature type="transmembrane region" description="Helical" evidence="8">
    <location>
        <begin position="244"/>
        <end position="263"/>
    </location>
</feature>
<dbReference type="RefSeq" id="WP_219236837.1">
    <property type="nucleotide sequence ID" value="NZ_JAHWZX010000002.1"/>
</dbReference>
<dbReference type="InterPro" id="IPR004626">
    <property type="entry name" value="RarD"/>
</dbReference>
<dbReference type="InterPro" id="IPR000620">
    <property type="entry name" value="EamA_dom"/>
</dbReference>
<feature type="transmembrane region" description="Helical" evidence="8">
    <location>
        <begin position="102"/>
        <end position="124"/>
    </location>
</feature>
<comment type="similarity">
    <text evidence="2">Belongs to the EamA transporter family.</text>
</comment>
<keyword evidence="6 8" id="KW-1133">Transmembrane helix</keyword>
<comment type="caution">
    <text evidence="10">The sequence shown here is derived from an EMBL/GenBank/DDBJ whole genome shotgun (WGS) entry which is preliminary data.</text>
</comment>
<keyword evidence="11" id="KW-1185">Reference proteome</keyword>
<dbReference type="NCBIfam" id="TIGR00688">
    <property type="entry name" value="rarD"/>
    <property type="match status" value="1"/>
</dbReference>
<dbReference type="EMBL" id="JAHWZX010000002">
    <property type="protein sequence ID" value="MBW4329712.1"/>
    <property type="molecule type" value="Genomic_DNA"/>
</dbReference>
<reference evidence="10 11" key="1">
    <citation type="submission" date="2021-07" db="EMBL/GenBank/DDBJ databases">
        <title>Stakelama flava sp. nov., a novel endophytic bacterium isolated from branch of Kandelia candel.</title>
        <authorList>
            <person name="Tuo L."/>
        </authorList>
    </citation>
    <scope>NUCLEOTIDE SEQUENCE [LARGE SCALE GENOMIC DNA]</scope>
    <source>
        <strain evidence="10 11">CBK3Z-3</strain>
    </source>
</reference>
<keyword evidence="7 8" id="KW-0472">Membrane</keyword>
<keyword evidence="4" id="KW-1003">Cell membrane</keyword>
<keyword evidence="5 8" id="KW-0812">Transmembrane</keyword>
<feature type="transmembrane region" description="Helical" evidence="8">
    <location>
        <begin position="131"/>
        <end position="148"/>
    </location>
</feature>
<protein>
    <submittedName>
        <fullName evidence="10">EamA family transporter RarD</fullName>
    </submittedName>
</protein>
<evidence type="ECO:0000259" key="9">
    <source>
        <dbReference type="Pfam" id="PF00892"/>
    </source>
</evidence>
<feature type="transmembrane region" description="Helical" evidence="8">
    <location>
        <begin position="42"/>
        <end position="63"/>
    </location>
</feature>
<evidence type="ECO:0000256" key="7">
    <source>
        <dbReference type="ARBA" id="ARBA00023136"/>
    </source>
</evidence>
<feature type="transmembrane region" description="Helical" evidence="8">
    <location>
        <begin position="75"/>
        <end position="96"/>
    </location>
</feature>
<evidence type="ECO:0000256" key="5">
    <source>
        <dbReference type="ARBA" id="ARBA00022692"/>
    </source>
</evidence>
<feature type="domain" description="EamA" evidence="9">
    <location>
        <begin position="12"/>
        <end position="146"/>
    </location>
</feature>
<evidence type="ECO:0000256" key="6">
    <source>
        <dbReference type="ARBA" id="ARBA00022989"/>
    </source>
</evidence>
<proteinExistence type="inferred from homology"/>
<evidence type="ECO:0000313" key="11">
    <source>
        <dbReference type="Proteomes" id="UP001197214"/>
    </source>
</evidence>
<feature type="transmembrane region" description="Helical" evidence="8">
    <location>
        <begin position="269"/>
        <end position="287"/>
    </location>
</feature>
<evidence type="ECO:0000256" key="2">
    <source>
        <dbReference type="ARBA" id="ARBA00007362"/>
    </source>
</evidence>
<dbReference type="Proteomes" id="UP001197214">
    <property type="component" value="Unassembled WGS sequence"/>
</dbReference>
<dbReference type="PANTHER" id="PTHR22911:SF137">
    <property type="entry name" value="SOLUTE CARRIER FAMILY 35 MEMBER G2-RELATED"/>
    <property type="match status" value="1"/>
</dbReference>
<dbReference type="Pfam" id="PF00892">
    <property type="entry name" value="EamA"/>
    <property type="match status" value="1"/>
</dbReference>
<evidence type="ECO:0000256" key="1">
    <source>
        <dbReference type="ARBA" id="ARBA00004651"/>
    </source>
</evidence>
<accession>A0ABS6XHR0</accession>
<evidence type="ECO:0000256" key="3">
    <source>
        <dbReference type="ARBA" id="ARBA00022448"/>
    </source>
</evidence>